<feature type="binding site" evidence="6">
    <location>
        <position position="524"/>
    </location>
    <ligand>
        <name>Zn(2+)</name>
        <dbReference type="ChEBI" id="CHEBI:29105"/>
    </ligand>
</feature>
<proteinExistence type="inferred from homology"/>
<comment type="subunit">
    <text evidence="6">Forms a complex with DabB.</text>
</comment>
<dbReference type="Proteomes" id="UP001236663">
    <property type="component" value="Unassembled WGS sequence"/>
</dbReference>
<dbReference type="EMBL" id="JAUFQS010000006">
    <property type="protein sequence ID" value="MDN3687574.1"/>
    <property type="molecule type" value="Genomic_DNA"/>
</dbReference>
<name>A0ABT8C499_9BACT</name>
<dbReference type="HAMAP" id="MF_01871">
    <property type="entry name" value="DabA"/>
    <property type="match status" value="1"/>
</dbReference>
<evidence type="ECO:0000313" key="8">
    <source>
        <dbReference type="Proteomes" id="UP001236663"/>
    </source>
</evidence>
<feature type="binding site" evidence="6">
    <location>
        <position position="340"/>
    </location>
    <ligand>
        <name>Zn(2+)</name>
        <dbReference type="ChEBI" id="CHEBI:29105"/>
    </ligand>
</feature>
<reference evidence="8" key="1">
    <citation type="journal article" date="2019" name="Int. J. Syst. Evol. Microbiol.">
        <title>The Global Catalogue of Microorganisms (GCM) 10K type strain sequencing project: providing services to taxonomists for standard genome sequencing and annotation.</title>
        <authorList>
            <consortium name="The Broad Institute Genomics Platform"/>
            <consortium name="The Broad Institute Genome Sequencing Center for Infectious Disease"/>
            <person name="Wu L."/>
            <person name="Ma J."/>
        </authorList>
    </citation>
    <scope>NUCLEOTIDE SEQUENCE [LARGE SCALE GENOMIC DNA]</scope>
    <source>
        <strain evidence="8">CECT 7706</strain>
    </source>
</reference>
<keyword evidence="8" id="KW-1185">Reference proteome</keyword>
<evidence type="ECO:0000256" key="6">
    <source>
        <dbReference type="HAMAP-Rule" id="MF_01871"/>
    </source>
</evidence>
<comment type="caution">
    <text evidence="7">The sequence shown here is derived from an EMBL/GenBank/DDBJ whole genome shotgun (WGS) entry which is preliminary data.</text>
</comment>
<gene>
    <name evidence="6" type="primary">dabA</name>
    <name evidence="7" type="ORF">QWZ15_07030</name>
</gene>
<feature type="binding site" evidence="6">
    <location>
        <position position="342"/>
    </location>
    <ligand>
        <name>Zn(2+)</name>
        <dbReference type="ChEBI" id="CHEBI:29105"/>
    </ligand>
</feature>
<comment type="subcellular location">
    <subcellularLocation>
        <location evidence="6">Cell membrane</location>
        <topology evidence="6">Peripheral membrane protein</topology>
    </subcellularLocation>
</comment>
<feature type="binding site" evidence="6">
    <location>
        <position position="509"/>
    </location>
    <ligand>
        <name>Zn(2+)</name>
        <dbReference type="ChEBI" id="CHEBI:29105"/>
    </ligand>
</feature>
<comment type="similarity">
    <text evidence="6">Belongs to the inorganic carbon transporter (TC 9.A.2) DabA family.</text>
</comment>
<evidence type="ECO:0000313" key="7">
    <source>
        <dbReference type="EMBL" id="MDN3687574.1"/>
    </source>
</evidence>
<sequence length="838" mass="95970">MELNTIEFDESKSLERLKHFLPGQASLKDFVHHNTLHAFQHDRFYAGLQQASQIFGYTTYLSLDEYRSYYASRKIIPEVLDRVILAYCKKSNPNATAQDPLFHNWKERVLNQEYDIEVRGVIGKGRKIWKDSYGLNMNKVVHPTLFRLLSGFLDQGISLWTFPNNGLPFLEGIKSLEENGLVSFFKSKRSRQLLMETDISIEKLLSLLIANKEWYDDYIFEQQFAHPGWSGFVAVVEKQPSTLLSPRQVSLKELIILELLLEIDAMDHKFGPDWKPWSEMVSTPPEPLFQKTTYSEVHEVLQLWQEAFEWSYFDGVLKGMQGVNPPVTQQKKVSFQGLFCIDDREYSFRRHLENVATDCDTYGTPGYFGVEFYFQPEDGKFHTKACPAPVDPGFLIKEKGRKNGFKKDIHYTKHSHSLFRGWLISNTFGFWSALRLFVNIFKPGISPATAYSFSHMDKHAQLGIEYQGKEEAGLKVGFEVAEMVTRVRNVLKSIGLTENFAPIVYIVGHGGSSVNNPYYAGYDCGACAGRPGAVNARVFSYMANKPEVREKLKEEGITIPESTIFIGAMHDTTRDEIEFYEEDISDSPQALLHEENKPLFHKALSLNAKERSFRFDTVNSQWDQEKIHQEVKKRSVSLFEPRPEWNHTANALCIVGRKGLYKHLYLDKRPFINSYDCSQDPDGKYLMNILSAAVPVCGGINLEYYFSRVDQQKLGAGTKLPHNVVGLFAVANGIDGDLRPGLPSQMVEIHDPVRILFIIEHDPDVVLRVIQSNPSVYEWIANEWVLLTVKNPENGMIYRFREGIFEPYVSLGGELKKVKNEIEIQSAFYKNDPVLITN</sequence>
<dbReference type="PANTHER" id="PTHR38344:SF1">
    <property type="entry name" value="INORGANIC CARBON TRANSPORTER SUBUNIT DABA-RELATED"/>
    <property type="match status" value="1"/>
</dbReference>
<comment type="cofactor">
    <cofactor evidence="6">
        <name>Zn(2+)</name>
        <dbReference type="ChEBI" id="CHEBI:29105"/>
    </cofactor>
</comment>
<evidence type="ECO:0000256" key="2">
    <source>
        <dbReference type="ARBA" id="ARBA00022475"/>
    </source>
</evidence>
<keyword evidence="2 6" id="KW-1003">Cell membrane</keyword>
<accession>A0ABT8C499</accession>
<keyword evidence="3 6" id="KW-0479">Metal-binding</keyword>
<dbReference type="InterPro" id="IPR018752">
    <property type="entry name" value="DabA"/>
</dbReference>
<dbReference type="RefSeq" id="WP_163385154.1">
    <property type="nucleotide sequence ID" value="NZ_JAUFQS010000006.1"/>
</dbReference>
<protein>
    <recommendedName>
        <fullName evidence="6">Probable inorganic carbon transporter subunit DabA</fullName>
    </recommendedName>
</protein>
<dbReference type="Pfam" id="PF10070">
    <property type="entry name" value="DabA"/>
    <property type="match status" value="1"/>
</dbReference>
<evidence type="ECO:0000256" key="4">
    <source>
        <dbReference type="ARBA" id="ARBA00022833"/>
    </source>
</evidence>
<dbReference type="PANTHER" id="PTHR38344">
    <property type="entry name" value="UPF0753 PROTEIN AQ_863"/>
    <property type="match status" value="1"/>
</dbReference>
<keyword evidence="4 6" id="KW-0862">Zinc</keyword>
<comment type="function">
    <text evidence="6">Part of an energy-coupled inorganic carbon pump.</text>
</comment>
<keyword evidence="1 6" id="KW-0813">Transport</keyword>
<evidence type="ECO:0000256" key="3">
    <source>
        <dbReference type="ARBA" id="ARBA00022723"/>
    </source>
</evidence>
<evidence type="ECO:0000256" key="1">
    <source>
        <dbReference type="ARBA" id="ARBA00022448"/>
    </source>
</evidence>
<keyword evidence="5 6" id="KW-0472">Membrane</keyword>
<organism evidence="7 8">
    <name type="scientific">Cyclobacterium jeungdonense</name>
    <dbReference type="NCBI Taxonomy" id="708087"/>
    <lineage>
        <taxon>Bacteria</taxon>
        <taxon>Pseudomonadati</taxon>
        <taxon>Bacteroidota</taxon>
        <taxon>Cytophagia</taxon>
        <taxon>Cytophagales</taxon>
        <taxon>Cyclobacteriaceae</taxon>
        <taxon>Cyclobacterium</taxon>
    </lineage>
</organism>
<evidence type="ECO:0000256" key="5">
    <source>
        <dbReference type="ARBA" id="ARBA00023136"/>
    </source>
</evidence>